<evidence type="ECO:0000313" key="5">
    <source>
        <dbReference type="Proteomes" id="UP000469215"/>
    </source>
</evidence>
<dbReference type="AlphaFoldDB" id="A0A6N9H8A6"/>
<dbReference type="EMBL" id="WWEQ01000040">
    <property type="protein sequence ID" value="MYM20199.1"/>
    <property type="molecule type" value="Genomic_DNA"/>
</dbReference>
<dbReference type="PANTHER" id="PTHR46553:SF3">
    <property type="entry name" value="ADENINE NUCLEOTIDE ALPHA HYDROLASES-LIKE SUPERFAMILY PROTEIN"/>
    <property type="match status" value="1"/>
</dbReference>
<gene>
    <name evidence="4" type="ORF">GSY69_09520</name>
</gene>
<feature type="domain" description="UspA" evidence="3">
    <location>
        <begin position="152"/>
        <end position="274"/>
    </location>
</feature>
<dbReference type="Gene3D" id="3.40.50.620">
    <property type="entry name" value="HUPs"/>
    <property type="match status" value="2"/>
</dbReference>
<dbReference type="PANTHER" id="PTHR46553">
    <property type="entry name" value="ADENINE NUCLEOTIDE ALPHA HYDROLASES-LIKE SUPERFAMILY PROTEIN"/>
    <property type="match status" value="1"/>
</dbReference>
<keyword evidence="5" id="KW-1185">Reference proteome</keyword>
<dbReference type="InterPro" id="IPR006015">
    <property type="entry name" value="Universal_stress_UspA"/>
</dbReference>
<evidence type="ECO:0000256" key="2">
    <source>
        <dbReference type="SAM" id="Coils"/>
    </source>
</evidence>
<evidence type="ECO:0000256" key="1">
    <source>
        <dbReference type="ARBA" id="ARBA00008791"/>
    </source>
</evidence>
<accession>A0A6N9H8A6</accession>
<feature type="coiled-coil region" evidence="2">
    <location>
        <begin position="53"/>
        <end position="80"/>
    </location>
</feature>
<dbReference type="InterPro" id="IPR006016">
    <property type="entry name" value="UspA"/>
</dbReference>
<evidence type="ECO:0000259" key="3">
    <source>
        <dbReference type="Pfam" id="PF00582"/>
    </source>
</evidence>
<dbReference type="InterPro" id="IPR014729">
    <property type="entry name" value="Rossmann-like_a/b/a_fold"/>
</dbReference>
<dbReference type="Proteomes" id="UP000469215">
    <property type="component" value="Unassembled WGS sequence"/>
</dbReference>
<dbReference type="SUPFAM" id="SSF52402">
    <property type="entry name" value="Adenine nucleotide alpha hydrolases-like"/>
    <property type="match status" value="2"/>
</dbReference>
<comment type="similarity">
    <text evidence="1">Belongs to the universal stress protein A family.</text>
</comment>
<protein>
    <submittedName>
        <fullName evidence="4">Universal stress protein</fullName>
    </submittedName>
</protein>
<proteinExistence type="inferred from homology"/>
<organism evidence="4 5">
    <name type="scientific">Brevibacterium rongguiense</name>
    <dbReference type="NCBI Taxonomy" id="2695267"/>
    <lineage>
        <taxon>Bacteria</taxon>
        <taxon>Bacillati</taxon>
        <taxon>Actinomycetota</taxon>
        <taxon>Actinomycetes</taxon>
        <taxon>Micrococcales</taxon>
        <taxon>Brevibacteriaceae</taxon>
        <taxon>Brevibacterium</taxon>
    </lineage>
</organism>
<dbReference type="Pfam" id="PF00582">
    <property type="entry name" value="Usp"/>
    <property type="match status" value="2"/>
</dbReference>
<name>A0A6N9H8A6_9MICO</name>
<dbReference type="RefSeq" id="WP_160953619.1">
    <property type="nucleotide sequence ID" value="NZ_WWEQ01000040.1"/>
</dbReference>
<feature type="domain" description="UspA" evidence="3">
    <location>
        <begin position="7"/>
        <end position="131"/>
    </location>
</feature>
<reference evidence="4 5" key="1">
    <citation type="submission" date="2020-01" db="EMBL/GenBank/DDBJ databases">
        <authorList>
            <person name="Deng T."/>
        </authorList>
    </citation>
    <scope>NUCLEOTIDE SEQUENCE [LARGE SCALE GENOMIC DNA]</scope>
    <source>
        <strain evidence="4 5">5221</strain>
    </source>
</reference>
<comment type="caution">
    <text evidence="4">The sequence shown here is derived from an EMBL/GenBank/DDBJ whole genome shotgun (WGS) entry which is preliminary data.</text>
</comment>
<sequence length="288" mass="29883">MHFTGDVVVGVDGSESSAQAAAWALTELVRGRVDAGAALVLTAVVRDGAQDGEAVKREKLAALRERLEALSDDVEIREQVLHGDPAEQLAAAGEDAALLVIGPHGSKNPAAGRIGTTSRGLPGHALCPAAIQRGEGDEFASTDSHPTSGRGVVVGLDTSDYAGVAALDAASYAMDSGEELTVIVGVDALGDAEAIRAQTEFDLTWLRSEFPGLTVRADYRPGDPAQILAEAGAGADLLVIGKRGLGRFAGMSVQLGRTSAQVLDEAQGTVLLVPFRDDERLGRRRLVD</sequence>
<keyword evidence="2" id="KW-0175">Coiled coil</keyword>
<evidence type="ECO:0000313" key="4">
    <source>
        <dbReference type="EMBL" id="MYM20199.1"/>
    </source>
</evidence>
<dbReference type="PRINTS" id="PR01438">
    <property type="entry name" value="UNVRSLSTRESS"/>
</dbReference>